<evidence type="ECO:0000313" key="1">
    <source>
        <dbReference type="EMBL" id="MQS52735.1"/>
    </source>
</evidence>
<comment type="caution">
    <text evidence="1">The sequence shown here is derived from an EMBL/GenBank/DDBJ whole genome shotgun (WGS) entry which is preliminary data.</text>
</comment>
<evidence type="ECO:0000313" key="2">
    <source>
        <dbReference type="Proteomes" id="UP000380386"/>
    </source>
</evidence>
<dbReference type="RefSeq" id="WP_153383289.1">
    <property type="nucleotide sequence ID" value="NZ_VDFM01000007.1"/>
</dbReference>
<sequence length="197" mass="22377">MPADYQLFSSDQEDDLKLTDPSKSSYASDLSEMWIQHTEKKHIDDNSGKYLYLGEKYNFLILSIKDKKIGYTGVASGHFTDLKMDLLLHNYNSGIQSDDTDTQVATFIKFVDKFSTKQVQTVKADNIADADSKSWQDIKATMEMISGWVIFLSILLLAFRKYAEYGDDGGGNNGNYDEGFYDGMLYDQTSNHDNNIF</sequence>
<proteinExistence type="predicted"/>
<protein>
    <submittedName>
        <fullName evidence="1">Uncharacterized protein</fullName>
    </submittedName>
</protein>
<accession>A0A5P0ZIB2</accession>
<dbReference type="AlphaFoldDB" id="A0A5P0ZIB2"/>
<gene>
    <name evidence="1" type="ORF">FHL02_06835</name>
</gene>
<organism evidence="1 2">
    <name type="scientific">Companilactobacillus mishanensis</name>
    <dbReference type="NCBI Taxonomy" id="2486008"/>
    <lineage>
        <taxon>Bacteria</taxon>
        <taxon>Bacillati</taxon>
        <taxon>Bacillota</taxon>
        <taxon>Bacilli</taxon>
        <taxon>Lactobacillales</taxon>
        <taxon>Lactobacillaceae</taxon>
        <taxon>Companilactobacillus</taxon>
    </lineage>
</organism>
<dbReference type="Proteomes" id="UP000380386">
    <property type="component" value="Unassembled WGS sequence"/>
</dbReference>
<reference evidence="1 2" key="1">
    <citation type="journal article" date="2019" name="Syst. Appl. Microbiol.">
        <title>Polyphasic characterization of two novel Lactobacillus spp. isolated from blown salami packages: Description of Lactobacillus halodurans sp. nov. and Lactobacillus salsicarnum sp. nov.</title>
        <authorList>
            <person name="Schuster J.A."/>
            <person name="Klingl A."/>
            <person name="Vogel R.F."/>
            <person name="Ehrmann M.A."/>
        </authorList>
    </citation>
    <scope>NUCLEOTIDE SEQUENCE [LARGE SCALE GENOMIC DNA]</scope>
    <source>
        <strain evidence="1 2">TMW 1.2118</strain>
    </source>
</reference>
<name>A0A5P0ZIB2_9LACO</name>
<dbReference type="EMBL" id="VDFM01000007">
    <property type="protein sequence ID" value="MQS52735.1"/>
    <property type="molecule type" value="Genomic_DNA"/>
</dbReference>